<feature type="signal peptide" evidence="2">
    <location>
        <begin position="1"/>
        <end position="26"/>
    </location>
</feature>
<organism evidence="3 4">
    <name type="scientific">Mycoemilia scoparia</name>
    <dbReference type="NCBI Taxonomy" id="417184"/>
    <lineage>
        <taxon>Eukaryota</taxon>
        <taxon>Fungi</taxon>
        <taxon>Fungi incertae sedis</taxon>
        <taxon>Zoopagomycota</taxon>
        <taxon>Kickxellomycotina</taxon>
        <taxon>Kickxellomycetes</taxon>
        <taxon>Kickxellales</taxon>
        <taxon>Kickxellaceae</taxon>
        <taxon>Mycoemilia</taxon>
    </lineage>
</organism>
<protein>
    <submittedName>
        <fullName evidence="3">Uncharacterized protein</fullName>
    </submittedName>
</protein>
<accession>A0A9W8DN35</accession>
<feature type="compositionally biased region" description="Acidic residues" evidence="1">
    <location>
        <begin position="102"/>
        <end position="120"/>
    </location>
</feature>
<feature type="region of interest" description="Disordered" evidence="1">
    <location>
        <begin position="99"/>
        <end position="130"/>
    </location>
</feature>
<dbReference type="EMBL" id="JANBPU010000142">
    <property type="protein sequence ID" value="KAJ1915527.1"/>
    <property type="molecule type" value="Genomic_DNA"/>
</dbReference>
<dbReference type="AlphaFoldDB" id="A0A9W8DN35"/>
<name>A0A9W8DN35_9FUNG</name>
<comment type="caution">
    <text evidence="3">The sequence shown here is derived from an EMBL/GenBank/DDBJ whole genome shotgun (WGS) entry which is preliminary data.</text>
</comment>
<evidence type="ECO:0000256" key="2">
    <source>
        <dbReference type="SAM" id="SignalP"/>
    </source>
</evidence>
<keyword evidence="2" id="KW-0732">Signal</keyword>
<dbReference type="Proteomes" id="UP001150538">
    <property type="component" value="Unassembled WGS sequence"/>
</dbReference>
<evidence type="ECO:0000313" key="3">
    <source>
        <dbReference type="EMBL" id="KAJ1915527.1"/>
    </source>
</evidence>
<gene>
    <name evidence="3" type="ORF">H4219_004265</name>
</gene>
<evidence type="ECO:0000256" key="1">
    <source>
        <dbReference type="SAM" id="MobiDB-lite"/>
    </source>
</evidence>
<keyword evidence="4" id="KW-1185">Reference proteome</keyword>
<sequence>MYQVKTLVSSATLFAVFVTLTSVANSLPIASGSSGGVASSRLVKKQSSGGRNDQRQFLSVLNNYKPGQSFINDHNELPGFLDKNGGVGGDIVNDIIVRDFDGGDDDGGDDGGDDGDDDGDNAQVQAFRRR</sequence>
<feature type="chain" id="PRO_5040964834" evidence="2">
    <location>
        <begin position="27"/>
        <end position="130"/>
    </location>
</feature>
<evidence type="ECO:0000313" key="4">
    <source>
        <dbReference type="Proteomes" id="UP001150538"/>
    </source>
</evidence>
<proteinExistence type="predicted"/>
<reference evidence="3" key="1">
    <citation type="submission" date="2022-07" db="EMBL/GenBank/DDBJ databases">
        <title>Phylogenomic reconstructions and comparative analyses of Kickxellomycotina fungi.</title>
        <authorList>
            <person name="Reynolds N.K."/>
            <person name="Stajich J.E."/>
            <person name="Barry K."/>
            <person name="Grigoriev I.V."/>
            <person name="Crous P."/>
            <person name="Smith M.E."/>
        </authorList>
    </citation>
    <scope>NUCLEOTIDE SEQUENCE</scope>
    <source>
        <strain evidence="3">NBRC 100468</strain>
    </source>
</reference>